<evidence type="ECO:0008006" key="3">
    <source>
        <dbReference type="Google" id="ProtNLM"/>
    </source>
</evidence>
<dbReference type="Pfam" id="PF05258">
    <property type="entry name" value="DciA"/>
    <property type="match status" value="1"/>
</dbReference>
<dbReference type="AlphaFoldDB" id="A0A1G9VC45"/>
<name>A0A1G9VC45_9BACT</name>
<dbReference type="PANTHER" id="PTHR36456">
    <property type="entry name" value="UPF0232 PROTEIN SCO3875"/>
    <property type="match status" value="1"/>
</dbReference>
<dbReference type="EMBL" id="FNGS01000008">
    <property type="protein sequence ID" value="SDM69774.1"/>
    <property type="molecule type" value="Genomic_DNA"/>
</dbReference>
<accession>A0A1G9VC45</accession>
<dbReference type="OrthoDB" id="9796545at2"/>
<keyword evidence="2" id="KW-1185">Reference proteome</keyword>
<dbReference type="PANTHER" id="PTHR36456:SF1">
    <property type="entry name" value="UPF0232 PROTEIN SCO3875"/>
    <property type="match status" value="1"/>
</dbReference>
<gene>
    <name evidence="1" type="ORF">SAMN04488090_4053</name>
</gene>
<dbReference type="RefSeq" id="WP_093207282.1">
    <property type="nucleotide sequence ID" value="NZ_FNGS01000008.1"/>
</dbReference>
<protein>
    <recommendedName>
        <fullName evidence="3">DUF721 domain-containing protein</fullName>
    </recommendedName>
</protein>
<proteinExistence type="predicted"/>
<organism evidence="1 2">
    <name type="scientific">Siphonobacter aquaeclarae</name>
    <dbReference type="NCBI Taxonomy" id="563176"/>
    <lineage>
        <taxon>Bacteria</taxon>
        <taxon>Pseudomonadati</taxon>
        <taxon>Bacteroidota</taxon>
        <taxon>Cytophagia</taxon>
        <taxon>Cytophagales</taxon>
        <taxon>Cytophagaceae</taxon>
        <taxon>Siphonobacter</taxon>
    </lineage>
</organism>
<dbReference type="InterPro" id="IPR007922">
    <property type="entry name" value="DciA-like"/>
</dbReference>
<evidence type="ECO:0000313" key="2">
    <source>
        <dbReference type="Proteomes" id="UP000198901"/>
    </source>
</evidence>
<sequence length="104" mass="11958">MSVTREYTARKSGTTTLKAALEEMLRAYQLKSRFSETYLVSSWERLVGKAIANRTGKIYVTEGRLFVEITSAPLRQELVLAKSKLIELINREMDEEVIRDVVFL</sequence>
<dbReference type="Proteomes" id="UP000198901">
    <property type="component" value="Unassembled WGS sequence"/>
</dbReference>
<evidence type="ECO:0000313" key="1">
    <source>
        <dbReference type="EMBL" id="SDM69774.1"/>
    </source>
</evidence>
<reference evidence="1 2" key="1">
    <citation type="submission" date="2016-10" db="EMBL/GenBank/DDBJ databases">
        <authorList>
            <person name="de Groot N.N."/>
        </authorList>
    </citation>
    <scope>NUCLEOTIDE SEQUENCE [LARGE SCALE GENOMIC DNA]</scope>
    <source>
        <strain evidence="1 2">DSM 21668</strain>
    </source>
</reference>
<dbReference type="STRING" id="563176.SAMN04488090_4053"/>